<comment type="caution">
    <text evidence="2">The sequence shown here is derived from an EMBL/GenBank/DDBJ whole genome shotgun (WGS) entry which is preliminary data.</text>
</comment>
<proteinExistence type="predicted"/>
<dbReference type="OrthoDB" id="8447555at2"/>
<evidence type="ECO:0000259" key="1">
    <source>
        <dbReference type="Pfam" id="PF00656"/>
    </source>
</evidence>
<dbReference type="EMBL" id="WMLB01000036">
    <property type="protein sequence ID" value="MTH69825.1"/>
    <property type="molecule type" value="Genomic_DNA"/>
</dbReference>
<accession>A0A6I3M9D5</accession>
<protein>
    <submittedName>
        <fullName evidence="2">Caspase family protein</fullName>
    </submittedName>
</protein>
<gene>
    <name evidence="2" type="ORF">GJ743_15750</name>
</gene>
<dbReference type="GO" id="GO:0004197">
    <property type="term" value="F:cysteine-type endopeptidase activity"/>
    <property type="evidence" value="ECO:0007669"/>
    <property type="project" value="InterPro"/>
</dbReference>
<evidence type="ECO:0000313" key="3">
    <source>
        <dbReference type="Proteomes" id="UP000433071"/>
    </source>
</evidence>
<dbReference type="PANTHER" id="PTHR48104">
    <property type="entry name" value="METACASPASE-4"/>
    <property type="match status" value="1"/>
</dbReference>
<dbReference type="Gene3D" id="3.40.50.1460">
    <property type="match status" value="1"/>
</dbReference>
<dbReference type="PANTHER" id="PTHR48104:SF30">
    <property type="entry name" value="METACASPASE-1"/>
    <property type="match status" value="1"/>
</dbReference>
<dbReference type="Proteomes" id="UP000433071">
    <property type="component" value="Unassembled WGS sequence"/>
</dbReference>
<name>A0A6I3M9D5_9MICO</name>
<dbReference type="InterPro" id="IPR011600">
    <property type="entry name" value="Pept_C14_caspase"/>
</dbReference>
<dbReference type="RefSeq" id="WP_155052858.1">
    <property type="nucleotide sequence ID" value="NZ_BAAAIB010000008.1"/>
</dbReference>
<dbReference type="InterPro" id="IPR029030">
    <property type="entry name" value="Caspase-like_dom_sf"/>
</dbReference>
<dbReference type="SUPFAM" id="SSF52129">
    <property type="entry name" value="Caspase-like"/>
    <property type="match status" value="1"/>
</dbReference>
<evidence type="ECO:0000313" key="2">
    <source>
        <dbReference type="EMBL" id="MTH69825.1"/>
    </source>
</evidence>
<organism evidence="2 3">
    <name type="scientific">Agromyces bracchium</name>
    <dbReference type="NCBI Taxonomy" id="88376"/>
    <lineage>
        <taxon>Bacteria</taxon>
        <taxon>Bacillati</taxon>
        <taxon>Actinomycetota</taxon>
        <taxon>Actinomycetes</taxon>
        <taxon>Micrococcales</taxon>
        <taxon>Microbacteriaceae</taxon>
        <taxon>Agromyces</taxon>
    </lineage>
</organism>
<dbReference type="GO" id="GO:0006508">
    <property type="term" value="P:proteolysis"/>
    <property type="evidence" value="ECO:0007669"/>
    <property type="project" value="InterPro"/>
</dbReference>
<dbReference type="GO" id="GO:0005737">
    <property type="term" value="C:cytoplasm"/>
    <property type="evidence" value="ECO:0007669"/>
    <property type="project" value="TreeGrafter"/>
</dbReference>
<dbReference type="InterPro" id="IPR050452">
    <property type="entry name" value="Metacaspase"/>
</dbReference>
<feature type="domain" description="Peptidase C14 caspase" evidence="1">
    <location>
        <begin position="20"/>
        <end position="262"/>
    </location>
</feature>
<keyword evidence="3" id="KW-1185">Reference proteome</keyword>
<dbReference type="AlphaFoldDB" id="A0A6I3M9D5"/>
<sequence>MPTMKSLHVGLNAVDPKSYGAPYELLACEADAADMRALAEARGAEAAVILTADATCDAVLQAMQDAADELVAGDMFFITYSGHGGQVPDVDGEEPDFLDETWCLFDSQLRDDDINAALASFTEGVQILVLSDSCHSGTVSRGIAMSRDANLVDSGPAKSKRLPLTSTVREFESHEGRYHGRATAPKSAVRATGALISGCLDDQESKDGAVNGAFTGALLRVWDDGAFSGDHSQLHQAIKQNLREGGFEQEPNLRTLSVEDDAYRAFLALRPLTL</sequence>
<reference evidence="2 3" key="1">
    <citation type="submission" date="2019-11" db="EMBL/GenBank/DDBJ databases">
        <title>Agromyces kandeliae sp. nov., isolated from mangrove soil.</title>
        <authorList>
            <person name="Wang R."/>
        </authorList>
    </citation>
    <scope>NUCLEOTIDE SEQUENCE [LARGE SCALE GENOMIC DNA]</scope>
    <source>
        <strain evidence="2 3">JCM 11433</strain>
    </source>
</reference>
<dbReference type="Pfam" id="PF00656">
    <property type="entry name" value="Peptidase_C14"/>
    <property type="match status" value="1"/>
</dbReference>